<accession>A0AAD6FTF8</accession>
<comment type="caution">
    <text evidence="2">The sequence shown here is derived from an EMBL/GenBank/DDBJ whole genome shotgun (WGS) entry which is preliminary data.</text>
</comment>
<sequence>RSGFHLEARVIQVQPVSIVDSIDPRSLITEKEKPPAATPPRREMELQAGGLGGHGDSAGKHEPQKHTALRRQAMLSGTVE</sequence>
<protein>
    <submittedName>
        <fullName evidence="2">Uncharacterized protein</fullName>
    </submittedName>
</protein>
<feature type="compositionally biased region" description="Basic and acidic residues" evidence="1">
    <location>
        <begin position="29"/>
        <end position="45"/>
    </location>
</feature>
<dbReference type="Proteomes" id="UP001219934">
    <property type="component" value="Unassembled WGS sequence"/>
</dbReference>
<reference evidence="2" key="1">
    <citation type="submission" date="2022-11" db="EMBL/GenBank/DDBJ databases">
        <title>Chromosome-level genome of Pogonophryne albipinna.</title>
        <authorList>
            <person name="Jo E."/>
        </authorList>
    </citation>
    <scope>NUCLEOTIDE SEQUENCE</scope>
    <source>
        <strain evidence="2">SGF0006</strain>
        <tissue evidence="2">Muscle</tissue>
    </source>
</reference>
<name>A0AAD6FTF8_9TELE</name>
<dbReference type="AlphaFoldDB" id="A0AAD6FTF8"/>
<evidence type="ECO:0000313" key="3">
    <source>
        <dbReference type="Proteomes" id="UP001219934"/>
    </source>
</evidence>
<evidence type="ECO:0000313" key="2">
    <source>
        <dbReference type="EMBL" id="KAJ4946400.1"/>
    </source>
</evidence>
<organism evidence="2 3">
    <name type="scientific">Pogonophryne albipinna</name>
    <dbReference type="NCBI Taxonomy" id="1090488"/>
    <lineage>
        <taxon>Eukaryota</taxon>
        <taxon>Metazoa</taxon>
        <taxon>Chordata</taxon>
        <taxon>Craniata</taxon>
        <taxon>Vertebrata</taxon>
        <taxon>Euteleostomi</taxon>
        <taxon>Actinopterygii</taxon>
        <taxon>Neopterygii</taxon>
        <taxon>Teleostei</taxon>
        <taxon>Neoteleostei</taxon>
        <taxon>Acanthomorphata</taxon>
        <taxon>Eupercaria</taxon>
        <taxon>Perciformes</taxon>
        <taxon>Notothenioidei</taxon>
        <taxon>Pogonophryne</taxon>
    </lineage>
</organism>
<feature type="non-terminal residue" evidence="2">
    <location>
        <position position="1"/>
    </location>
</feature>
<evidence type="ECO:0000256" key="1">
    <source>
        <dbReference type="SAM" id="MobiDB-lite"/>
    </source>
</evidence>
<feature type="region of interest" description="Disordered" evidence="1">
    <location>
        <begin position="29"/>
        <end position="80"/>
    </location>
</feature>
<keyword evidence="3" id="KW-1185">Reference proteome</keyword>
<gene>
    <name evidence="2" type="ORF">JOQ06_024067</name>
</gene>
<feature type="non-terminal residue" evidence="2">
    <location>
        <position position="80"/>
    </location>
</feature>
<proteinExistence type="predicted"/>
<dbReference type="EMBL" id="JAPTMU010000003">
    <property type="protein sequence ID" value="KAJ4946400.1"/>
    <property type="molecule type" value="Genomic_DNA"/>
</dbReference>